<feature type="transmembrane region" description="Helical" evidence="2">
    <location>
        <begin position="401"/>
        <end position="421"/>
    </location>
</feature>
<evidence type="ECO:0000313" key="5">
    <source>
        <dbReference type="EMBL" id="CAB4536790.1"/>
    </source>
</evidence>
<feature type="domain" description="DUF2207" evidence="3">
    <location>
        <begin position="41"/>
        <end position="227"/>
    </location>
</feature>
<reference evidence="5" key="1">
    <citation type="submission" date="2020-05" db="EMBL/GenBank/DDBJ databases">
        <authorList>
            <person name="Chiriac C."/>
            <person name="Salcher M."/>
            <person name="Ghai R."/>
            <person name="Kavagutti S V."/>
        </authorList>
    </citation>
    <scope>NUCLEOTIDE SEQUENCE</scope>
</reference>
<organism evidence="5">
    <name type="scientific">freshwater metagenome</name>
    <dbReference type="NCBI Taxonomy" id="449393"/>
    <lineage>
        <taxon>unclassified sequences</taxon>
        <taxon>metagenomes</taxon>
        <taxon>ecological metagenomes</taxon>
    </lineage>
</organism>
<dbReference type="Pfam" id="PF20990">
    <property type="entry name" value="DUF2207_C"/>
    <property type="match status" value="1"/>
</dbReference>
<dbReference type="AlphaFoldDB" id="A0A6J6BCA8"/>
<sequence length="584" mass="62541">MRLVAKIFAILFSALTLFSAQAASADVNDFSFESFDAVYDLSVNAEADNRPEMRVTETLVAIFPDTDQNLGIKRSIPSKSYGINPGLIQVESVVDESGKPRDFEVVQEDGFTNIVIKDSDDSFVHGRQVYVISYVQSWIIRGFESTSANDEFYWDINGTGWQQSFGRVSATITMSSQFRENLLLDNVSCYQGLAGSTQSCSEKQLSQDQMSFAAMNLAPGENLTVAIPFRSGALNTVGPRVEGTVAMFLYQVAAGALVLVLAWAIYFRIFGNRTSKSTIVPEYQPAKSPSLIETGIIASKTSHLTQAMIVELAIKKLIEIQPGDRAGNDFLLRRIGGGVEESANLAALGFTQVGSTIRIGSFASDDENAAFAKAVAEVISSNSKKVNAGGYFQKRALGLPALVFMFALGVFACWITAALQLDQITDAGYVAAPILSFLIFSVSYWLLVAKPRFSSKGIAVNTHLKGLEMYIELAEKDRLEFLQSPKGALLTTSEIAGNQVLKLYEEVLPWAIMLGLQEQWGKVLIAKYEQQAVPAFILGSSSISNSLSNLSQSLNASLATSSTSGSSGGGSSGGGGGGGGGSGV</sequence>
<accession>A0A6J6BCA8</accession>
<evidence type="ECO:0000259" key="4">
    <source>
        <dbReference type="Pfam" id="PF20990"/>
    </source>
</evidence>
<keyword evidence="2" id="KW-0812">Transmembrane</keyword>
<dbReference type="InterPro" id="IPR048389">
    <property type="entry name" value="YciQ-like_C"/>
</dbReference>
<feature type="domain" description="Predicted membrane protein YciQ-like C-terminal" evidence="4">
    <location>
        <begin position="282"/>
        <end position="524"/>
    </location>
</feature>
<protein>
    <submittedName>
        <fullName evidence="5">Unannotated protein</fullName>
    </submittedName>
</protein>
<evidence type="ECO:0000256" key="1">
    <source>
        <dbReference type="SAM" id="MobiDB-lite"/>
    </source>
</evidence>
<feature type="transmembrane region" description="Helical" evidence="2">
    <location>
        <begin position="248"/>
        <end position="267"/>
    </location>
</feature>
<dbReference type="Pfam" id="PF09972">
    <property type="entry name" value="DUF2207"/>
    <property type="match status" value="1"/>
</dbReference>
<name>A0A6J6BCA8_9ZZZZ</name>
<proteinExistence type="predicted"/>
<keyword evidence="2" id="KW-0472">Membrane</keyword>
<gene>
    <name evidence="5" type="ORF">UFOPK1433_00280</name>
</gene>
<evidence type="ECO:0000256" key="2">
    <source>
        <dbReference type="SAM" id="Phobius"/>
    </source>
</evidence>
<evidence type="ECO:0000259" key="3">
    <source>
        <dbReference type="Pfam" id="PF09972"/>
    </source>
</evidence>
<feature type="transmembrane region" description="Helical" evidence="2">
    <location>
        <begin position="427"/>
        <end position="447"/>
    </location>
</feature>
<keyword evidence="2" id="KW-1133">Transmembrane helix</keyword>
<dbReference type="InterPro" id="IPR018702">
    <property type="entry name" value="DUF2207"/>
</dbReference>
<feature type="compositionally biased region" description="Gly residues" evidence="1">
    <location>
        <begin position="566"/>
        <end position="584"/>
    </location>
</feature>
<dbReference type="EMBL" id="CAEZSN010000020">
    <property type="protein sequence ID" value="CAB4536790.1"/>
    <property type="molecule type" value="Genomic_DNA"/>
</dbReference>
<feature type="region of interest" description="Disordered" evidence="1">
    <location>
        <begin position="561"/>
        <end position="584"/>
    </location>
</feature>